<protein>
    <submittedName>
        <fullName evidence="11">RseA family anti-sigma factor</fullName>
    </submittedName>
</protein>
<comment type="caution">
    <text evidence="11">The sequence shown here is derived from an EMBL/GenBank/DDBJ whole genome shotgun (WGS) entry which is preliminary data.</text>
</comment>
<evidence type="ECO:0000256" key="3">
    <source>
        <dbReference type="ARBA" id="ARBA00022475"/>
    </source>
</evidence>
<keyword evidence="6" id="KW-0472">Membrane</keyword>
<evidence type="ECO:0000256" key="1">
    <source>
        <dbReference type="ARBA" id="ARBA00004162"/>
    </source>
</evidence>
<dbReference type="Proteomes" id="UP001589758">
    <property type="component" value="Unassembled WGS sequence"/>
</dbReference>
<keyword evidence="5" id="KW-1133">Transmembrane helix</keyword>
<evidence type="ECO:0000256" key="4">
    <source>
        <dbReference type="ARBA" id="ARBA00022692"/>
    </source>
</evidence>
<dbReference type="EMBL" id="JBHLXE010000048">
    <property type="protein sequence ID" value="MFC0179463.1"/>
    <property type="molecule type" value="Genomic_DNA"/>
</dbReference>
<feature type="domain" description="Anti sigma-E protein RseA C-terminal" evidence="10">
    <location>
        <begin position="145"/>
        <end position="203"/>
    </location>
</feature>
<reference evidence="11 12" key="1">
    <citation type="submission" date="2024-09" db="EMBL/GenBank/DDBJ databases">
        <authorList>
            <person name="Sun Q."/>
            <person name="Mori K."/>
        </authorList>
    </citation>
    <scope>NUCLEOTIDE SEQUENCE [LARGE SCALE GENOMIC DNA]</scope>
    <source>
        <strain evidence="11 12">CCM 8545</strain>
    </source>
</reference>
<sequence>MQKEALSALMDGEISNHQTANSLINKMNKDADLRNTWSRYHLMRDTLRAEVANSLKLQATEEQFTALDIADKVAERLKDEPIIFNGSTQAKTKSSKSNVEPKRRLNTFGQNVLQFGLAASFAFALIIGVQQINKSDAENTLQFSENPTFNTLPIIGEATAVSLGVPGSSSDSTHSISQRQLQIQEQRQRINALLQDYELQKRLGKNQSEPTKSEVQVGLSVPGTQKLGEELISTQ</sequence>
<dbReference type="Gene3D" id="1.20.5.3960">
    <property type="match status" value="1"/>
</dbReference>
<evidence type="ECO:0000313" key="12">
    <source>
        <dbReference type="Proteomes" id="UP001589758"/>
    </source>
</evidence>
<comment type="subcellular location">
    <subcellularLocation>
        <location evidence="1">Cell membrane</location>
        <topology evidence="1">Single-pass membrane protein</topology>
    </subcellularLocation>
</comment>
<name>A0ABV6C922_9GAMM</name>
<feature type="domain" description="Anti sigma-E protein RseA N-terminal" evidence="9">
    <location>
        <begin position="1"/>
        <end position="89"/>
    </location>
</feature>
<dbReference type="SUPFAM" id="SSF89069">
    <property type="entry name" value="N-terminal, cytoplasmic domain of anti-sigmaE factor RseA"/>
    <property type="match status" value="1"/>
</dbReference>
<dbReference type="InterPro" id="IPR005573">
    <property type="entry name" value="Anti-sigma_E_RseA_C"/>
</dbReference>
<proteinExistence type="inferred from homology"/>
<dbReference type="Pfam" id="PF03872">
    <property type="entry name" value="RseA_N"/>
    <property type="match status" value="1"/>
</dbReference>
<dbReference type="PANTHER" id="PTHR38104">
    <property type="match status" value="1"/>
</dbReference>
<dbReference type="Pfam" id="PF03873">
    <property type="entry name" value="RseA_C"/>
    <property type="match status" value="1"/>
</dbReference>
<feature type="region of interest" description="Disordered" evidence="8">
    <location>
        <begin position="204"/>
        <end position="235"/>
    </location>
</feature>
<evidence type="ECO:0000313" key="11">
    <source>
        <dbReference type="EMBL" id="MFC0179463.1"/>
    </source>
</evidence>
<dbReference type="CDD" id="cd16328">
    <property type="entry name" value="RseA_N"/>
    <property type="match status" value="1"/>
</dbReference>
<evidence type="ECO:0000256" key="5">
    <source>
        <dbReference type="ARBA" id="ARBA00022989"/>
    </source>
</evidence>
<dbReference type="PANTHER" id="PTHR38104:SF1">
    <property type="entry name" value="ANTI-SIGMA-E FACTOR RSEA"/>
    <property type="match status" value="1"/>
</dbReference>
<gene>
    <name evidence="11" type="ORF">ACFFIT_05050</name>
</gene>
<keyword evidence="7" id="KW-0175">Coiled coil</keyword>
<dbReference type="InterPro" id="IPR005572">
    <property type="entry name" value="Anti-sigma_E_RseA_N"/>
</dbReference>
<dbReference type="RefSeq" id="WP_385876565.1">
    <property type="nucleotide sequence ID" value="NZ_JBHLXE010000048.1"/>
</dbReference>
<dbReference type="Gene3D" id="1.10.10.880">
    <property type="entry name" value="Anti sigma-E protein RseA, N-terminal domain"/>
    <property type="match status" value="1"/>
</dbReference>
<evidence type="ECO:0000256" key="6">
    <source>
        <dbReference type="ARBA" id="ARBA00023136"/>
    </source>
</evidence>
<comment type="similarity">
    <text evidence="2">Belongs to the RseA family.</text>
</comment>
<organism evidence="11 12">
    <name type="scientific">Thorsellia kenyensis</name>
    <dbReference type="NCBI Taxonomy" id="1549888"/>
    <lineage>
        <taxon>Bacteria</taxon>
        <taxon>Pseudomonadati</taxon>
        <taxon>Pseudomonadota</taxon>
        <taxon>Gammaproteobacteria</taxon>
        <taxon>Enterobacterales</taxon>
        <taxon>Thorselliaceae</taxon>
        <taxon>Thorsellia</taxon>
    </lineage>
</organism>
<dbReference type="InterPro" id="IPR052383">
    <property type="entry name" value="Anti-sigma-E_RseA-like"/>
</dbReference>
<keyword evidence="3" id="KW-1003">Cell membrane</keyword>
<evidence type="ECO:0000256" key="7">
    <source>
        <dbReference type="SAM" id="Coils"/>
    </source>
</evidence>
<evidence type="ECO:0000259" key="10">
    <source>
        <dbReference type="Pfam" id="PF03873"/>
    </source>
</evidence>
<feature type="coiled-coil region" evidence="7">
    <location>
        <begin position="176"/>
        <end position="203"/>
    </location>
</feature>
<dbReference type="PIRSF" id="PIRSF016938">
    <property type="entry name" value="RseA"/>
    <property type="match status" value="1"/>
</dbReference>
<evidence type="ECO:0000259" key="9">
    <source>
        <dbReference type="Pfam" id="PF03872"/>
    </source>
</evidence>
<accession>A0ABV6C922</accession>
<evidence type="ECO:0000256" key="2">
    <source>
        <dbReference type="ARBA" id="ARBA00005837"/>
    </source>
</evidence>
<dbReference type="InterPro" id="IPR026279">
    <property type="entry name" value="RseA"/>
</dbReference>
<evidence type="ECO:0000256" key="8">
    <source>
        <dbReference type="SAM" id="MobiDB-lite"/>
    </source>
</evidence>
<keyword evidence="12" id="KW-1185">Reference proteome</keyword>
<feature type="compositionally biased region" description="Polar residues" evidence="8">
    <location>
        <begin position="205"/>
        <end position="214"/>
    </location>
</feature>
<keyword evidence="4" id="KW-0812">Transmembrane</keyword>
<dbReference type="InterPro" id="IPR036147">
    <property type="entry name" value="Anti-sigma_E_RseA_N_sf"/>
</dbReference>